<evidence type="ECO:0000313" key="4">
    <source>
        <dbReference type="Proteomes" id="UP000582213"/>
    </source>
</evidence>
<evidence type="ECO:0000313" key="2">
    <source>
        <dbReference type="EMBL" id="QGR18347.1"/>
    </source>
</evidence>
<keyword evidence="1" id="KW-0238">DNA-binding</keyword>
<dbReference type="OrthoDB" id="39967at2157"/>
<organism evidence="2 3">
    <name type="scientific">Sulfurisphaera ohwakuensis</name>
    <dbReference type="NCBI Taxonomy" id="69656"/>
    <lineage>
        <taxon>Archaea</taxon>
        <taxon>Thermoproteota</taxon>
        <taxon>Thermoprotei</taxon>
        <taxon>Sulfolobales</taxon>
        <taxon>Sulfolobaceae</taxon>
        <taxon>Sulfurisphaera</taxon>
    </lineage>
</organism>
<name>A0A650CLK5_SULOH</name>
<dbReference type="InterPro" id="IPR036390">
    <property type="entry name" value="WH_DNA-bd_sf"/>
</dbReference>
<sequence>MDALDKLIFYNIFVNPRVSKRELARKLNLSLSSLIYRLNKLQKFIEGYYTYVDPVILGYKKAIVIHNQENISNESVRFKCIEGYIISEIFGEDINKEIEKINPIFYQIIPNRKYSLSKLDYKIIDLLVKNPLISDKEIAIELGKSSKTINRHLRFLVSNNFVKIVPRIDIAKLDFLLYSLISQTINKQIKHIFKYPPIYIGFAENLEEIVKLNKFGKISIKSEYKINNWIFNDQKFRTQFYLN</sequence>
<dbReference type="InterPro" id="IPR036388">
    <property type="entry name" value="WH-like_DNA-bd_sf"/>
</dbReference>
<dbReference type="EMBL" id="CP045484">
    <property type="protein sequence ID" value="QGR18347.1"/>
    <property type="molecule type" value="Genomic_DNA"/>
</dbReference>
<dbReference type="PANTHER" id="PTHR30154">
    <property type="entry name" value="LEUCINE-RESPONSIVE REGULATORY PROTEIN"/>
    <property type="match status" value="1"/>
</dbReference>
<dbReference type="SMART" id="SM00344">
    <property type="entry name" value="HTH_ASNC"/>
    <property type="match status" value="1"/>
</dbReference>
<dbReference type="Pfam" id="PF13412">
    <property type="entry name" value="HTH_24"/>
    <property type="match status" value="2"/>
</dbReference>
<evidence type="ECO:0000313" key="1">
    <source>
        <dbReference type="EMBL" id="MBB5253670.1"/>
    </source>
</evidence>
<accession>A0A650CLK5</accession>
<gene>
    <name evidence="2" type="ORF">D1869_14960</name>
    <name evidence="1" type="ORF">HNQ62_001440</name>
</gene>
<dbReference type="Proteomes" id="UP000582213">
    <property type="component" value="Unassembled WGS sequence"/>
</dbReference>
<dbReference type="GeneID" id="42802573"/>
<proteinExistence type="predicted"/>
<reference evidence="2 3" key="1">
    <citation type="submission" date="2019-10" db="EMBL/GenBank/DDBJ databases">
        <title>Genome Sequences from Six Type Strain Members of the Archaeal Family Sulfolobaceae: Acidianus ambivalens, Acidianus infernus, Metallosphaera prunae, Stygiolobus azoricus, Sulfolobus metallicus, and Sulfurisphaera ohwakuensis.</title>
        <authorList>
            <person name="Counts J.A."/>
            <person name="Kelly R.M."/>
        </authorList>
    </citation>
    <scope>NUCLEOTIDE SEQUENCE [LARGE SCALE GENOMIC DNA]</scope>
    <source>
        <strain evidence="2 3">TA-1</strain>
    </source>
</reference>
<dbReference type="GO" id="GO:0005829">
    <property type="term" value="C:cytosol"/>
    <property type="evidence" value="ECO:0007669"/>
    <property type="project" value="TreeGrafter"/>
</dbReference>
<keyword evidence="3" id="KW-1185">Reference proteome</keyword>
<dbReference type="Proteomes" id="UP000427373">
    <property type="component" value="Chromosome"/>
</dbReference>
<dbReference type="GO" id="GO:0043200">
    <property type="term" value="P:response to amino acid"/>
    <property type="evidence" value="ECO:0007669"/>
    <property type="project" value="TreeGrafter"/>
</dbReference>
<dbReference type="Gene3D" id="1.10.10.10">
    <property type="entry name" value="Winged helix-like DNA-binding domain superfamily/Winged helix DNA-binding domain"/>
    <property type="match status" value="2"/>
</dbReference>
<dbReference type="KEGG" id="soh:D1869_14960"/>
<reference evidence="1 4" key="2">
    <citation type="submission" date="2020-08" db="EMBL/GenBank/DDBJ databases">
        <title>Genomic Encyclopedia of Type Strains, Phase IV (KMG-IV): sequencing the most valuable type-strain genomes for metagenomic binning, comparative biology and taxonomic classification.</title>
        <authorList>
            <person name="Goeker M."/>
        </authorList>
    </citation>
    <scope>NUCLEOTIDE SEQUENCE [LARGE SCALE GENOMIC DNA]</scope>
    <source>
        <strain evidence="1 4">DSM 12421</strain>
    </source>
</reference>
<dbReference type="InterPro" id="IPR019888">
    <property type="entry name" value="Tscrpt_reg_AsnC-like"/>
</dbReference>
<dbReference type="RefSeq" id="WP_156015839.1">
    <property type="nucleotide sequence ID" value="NZ_CP045484.1"/>
</dbReference>
<dbReference type="AlphaFoldDB" id="A0A650CLK5"/>
<dbReference type="SUPFAM" id="SSF46785">
    <property type="entry name" value="Winged helix' DNA-binding domain"/>
    <property type="match status" value="2"/>
</dbReference>
<evidence type="ECO:0000313" key="3">
    <source>
        <dbReference type="Proteomes" id="UP000427373"/>
    </source>
</evidence>
<dbReference type="GO" id="GO:0043565">
    <property type="term" value="F:sequence-specific DNA binding"/>
    <property type="evidence" value="ECO:0007669"/>
    <property type="project" value="TreeGrafter"/>
</dbReference>
<dbReference type="PANTHER" id="PTHR30154:SF34">
    <property type="entry name" value="TRANSCRIPTIONAL REGULATOR AZLB"/>
    <property type="match status" value="1"/>
</dbReference>
<protein>
    <submittedName>
        <fullName evidence="1">DNA-binding Lrp family transcriptional regulator</fullName>
    </submittedName>
    <submittedName>
        <fullName evidence="2">Winged helix-turn-helix transcriptional regulator</fullName>
    </submittedName>
</protein>
<dbReference type="EMBL" id="JACHFY010000006">
    <property type="protein sequence ID" value="MBB5253670.1"/>
    <property type="molecule type" value="Genomic_DNA"/>
</dbReference>